<keyword evidence="5 22" id="KW-0812">Transmembrane</keyword>
<keyword evidence="8" id="KW-0221">Differentiation</keyword>
<feature type="disulfide bond" evidence="20">
    <location>
        <begin position="223"/>
        <end position="232"/>
    </location>
</feature>
<feature type="domain" description="EGF-like" evidence="24">
    <location>
        <begin position="189"/>
        <end position="233"/>
    </location>
</feature>
<evidence type="ECO:0000256" key="11">
    <source>
        <dbReference type="ARBA" id="ARBA00023015"/>
    </source>
</evidence>
<dbReference type="GO" id="GO:0005509">
    <property type="term" value="F:calcium ion binding"/>
    <property type="evidence" value="ECO:0007669"/>
    <property type="project" value="InterPro"/>
</dbReference>
<dbReference type="FunFam" id="2.10.25.10:FF:000151">
    <property type="entry name" value="FAT atypical cadherin 4"/>
    <property type="match status" value="1"/>
</dbReference>
<dbReference type="SMART" id="SM00181">
    <property type="entry name" value="EGF"/>
    <property type="match status" value="17"/>
</dbReference>
<feature type="disulfide bond" evidence="20">
    <location>
        <begin position="623"/>
        <end position="632"/>
    </location>
</feature>
<feature type="disulfide bond" evidence="20">
    <location>
        <begin position="60"/>
        <end position="69"/>
    </location>
</feature>
<dbReference type="Proteomes" id="UP000050795">
    <property type="component" value="Unassembled WGS sequence"/>
</dbReference>
<feature type="domain" description="EGF-like" evidence="24">
    <location>
        <begin position="113"/>
        <end position="149"/>
    </location>
</feature>
<comment type="caution">
    <text evidence="20">Lacks conserved residue(s) required for the propagation of feature annotation.</text>
</comment>
<reference evidence="25" key="1">
    <citation type="submission" date="2022-06" db="EMBL/GenBank/DDBJ databases">
        <authorList>
            <person name="Berger JAMES D."/>
            <person name="Berger JAMES D."/>
        </authorList>
    </citation>
    <scope>NUCLEOTIDE SEQUENCE [LARGE SCALE GENOMIC DNA]</scope>
</reference>
<feature type="disulfide bond" evidence="20">
    <location>
        <begin position="977"/>
        <end position="986"/>
    </location>
</feature>
<dbReference type="InterPro" id="IPR000800">
    <property type="entry name" value="Notch_dom"/>
</dbReference>
<feature type="domain" description="EGF-like" evidence="24">
    <location>
        <begin position="33"/>
        <end position="70"/>
    </location>
</feature>
<evidence type="ECO:0000256" key="13">
    <source>
        <dbReference type="ARBA" id="ARBA00023136"/>
    </source>
</evidence>
<feature type="domain" description="EGF-like" evidence="24">
    <location>
        <begin position="597"/>
        <end position="633"/>
    </location>
</feature>
<keyword evidence="12 19" id="KW-0040">ANK repeat</keyword>
<evidence type="ECO:0000256" key="6">
    <source>
        <dbReference type="ARBA" id="ARBA00022729"/>
    </source>
</evidence>
<proteinExistence type="inferred from homology"/>
<reference evidence="26" key="2">
    <citation type="submission" date="2023-11" db="UniProtKB">
        <authorList>
            <consortium name="WormBaseParasite"/>
        </authorList>
    </citation>
    <scope>IDENTIFICATION</scope>
</reference>
<feature type="transmembrane region" description="Helical" evidence="22">
    <location>
        <begin position="1532"/>
        <end position="1554"/>
    </location>
</feature>
<evidence type="ECO:0000256" key="20">
    <source>
        <dbReference type="PROSITE-ProRule" id="PRU00076"/>
    </source>
</evidence>
<dbReference type="WBParaSite" id="TREG1_47020.4">
    <property type="protein sequence ID" value="TREG1_47020.4"/>
    <property type="gene ID" value="TREG1_47020"/>
</dbReference>
<evidence type="ECO:0000256" key="5">
    <source>
        <dbReference type="ARBA" id="ARBA00022692"/>
    </source>
</evidence>
<dbReference type="PROSITE" id="PS50026">
    <property type="entry name" value="EGF_3"/>
    <property type="match status" value="14"/>
</dbReference>
<protein>
    <recommendedName>
        <fullName evidence="24">EGF-like domain-containing protein</fullName>
    </recommendedName>
</protein>
<feature type="signal peptide" evidence="23">
    <location>
        <begin position="1"/>
        <end position="31"/>
    </location>
</feature>
<dbReference type="InterPro" id="IPR018097">
    <property type="entry name" value="EGF_Ca-bd_CS"/>
</dbReference>
<evidence type="ECO:0000313" key="25">
    <source>
        <dbReference type="Proteomes" id="UP000050795"/>
    </source>
</evidence>
<keyword evidence="7" id="KW-0677">Repeat</keyword>
<keyword evidence="13 22" id="KW-0472">Membrane</keyword>
<dbReference type="Gene3D" id="1.25.40.20">
    <property type="entry name" value="Ankyrin repeat-containing domain"/>
    <property type="match status" value="1"/>
</dbReference>
<feature type="domain" description="EGF-like" evidence="24">
    <location>
        <begin position="235"/>
        <end position="271"/>
    </location>
</feature>
<name>A0AA85JUV6_TRIRE</name>
<dbReference type="Pfam" id="PF00066">
    <property type="entry name" value="Notch"/>
    <property type="match status" value="2"/>
</dbReference>
<feature type="disulfide bond" evidence="20">
    <location>
        <begin position="407"/>
        <end position="416"/>
    </location>
</feature>
<evidence type="ECO:0000256" key="22">
    <source>
        <dbReference type="SAM" id="Phobius"/>
    </source>
</evidence>
<feature type="compositionally biased region" description="Low complexity" evidence="21">
    <location>
        <begin position="2487"/>
        <end position="2498"/>
    </location>
</feature>
<dbReference type="InterPro" id="IPR051022">
    <property type="entry name" value="Notch_Cell-Fate_Det"/>
</dbReference>
<dbReference type="FunFam" id="2.10.25.10:FF:000006">
    <property type="entry name" value="Versican core protein-like isoform 1"/>
    <property type="match status" value="1"/>
</dbReference>
<evidence type="ECO:0000256" key="15">
    <source>
        <dbReference type="ARBA" id="ARBA00023159"/>
    </source>
</evidence>
<feature type="region of interest" description="Disordered" evidence="21">
    <location>
        <begin position="2467"/>
        <end position="2498"/>
    </location>
</feature>
<sequence>MHSPGIVMRGRGLLCLTNVLLIIIVIQKSQCKSPDSCLSNPCHSNEYCISNEDEGFQCKCKQGWTGDDCTVDVDECQFDSINPCEHDGVCINSPGSYQCRCPSGYYGSKCENEVLECSINPCKNGGTCIDLIDGFQCICPLGYEGASCENEVNECSSSPCKNGAQCEDLINSYTCHCLPGWTGPQCETRVRPCANSPCLNNATCLDLGTTNQSESSDLFICRCKEGYHGRFCEIKSDDCTHIVCQNGGQCISKNGRSYCECLENYQGLNCEEVIVRENKLSTEAESVKSFDCSKTPCLNNGTCHNNTSLTIGSDISSVMCSCQPGFSGPYCENTVDYCTQMHCLNGGKCLLQDDADHSEGTETKYTCKCQPGFSGKQCENNIYDCFGQPCGVYGVCKDEVNGYQCECLKGWEGIFCERPTDSTKFKAYNQNTESYSMMSNNLKQYHHRQSGLCPENYCNNSATCIQMKNTSSVLNGNNALQLGQDLDITEYKCLCETAVGRFKGTNCEIDIDECVEFDQNNLSLCQNGGTCINTYGSYVCNCSKGYYGRNCEYLLDPCIYDNVSICFNGGTCLTTSDGDGILCLCPTGFTGPQCKEEINECIDKPCLSGGICLDLIGEYHCLCPTGRFGKNCELSGELVCSDHQSCGGEKDVRKNCTIQICFNGGTCIHEHFSSHNSSKNNASVIKQQNDLYGSSSPFCVCSFGYIGENCQIQLDFCQIFHNIRQIIHYFEYSKEFEDYFIEHLNISNLLFNDWLISSAFTFSRKSLTWDELNSAYSAFIINYTMPLILNASNNNNTVVLSWKESLKNHLLVDIGNTFFTPLNKNHSSALFSSISPLGLCNPEGTSNCMTLTSRNATGDANSGFTCICHLDYEGRYCEKYIDICAKINQEYNESYCLNGGWCENQIKRIPPKSDQALDVQLIPFCHCQPGYGGKRCELYHDLCTTSPCLHGGVCHPFSSPAHTDYVTSYTPPYICECSFGWSGIHCEISSGLQCGASELCLQQNHCRESLKADCPCNQTGYCGVECDTFGTDCFVATNKNKNTTVNSTGIATNFVTTSSIAATILATVTTSAIPTTSITTTISANTTETKIPTSSVNQYNTADSVNLWSGEETELSYCIENNCQIKGHNNKCDQECDLIACDFDHGDCLYALSVPLNPLPYIELIGSKTSYYMRFSHDSQINQRPEPAIPWRTCSVLIGYSEHTPCHLLFGDGNCDLQCSKEECLFDGWDCIHEKIDVNPTTDDICSAESCKDYSNDDTCQIYCNKTTVICNTTDENNCILNDDRLQSSTVPDKDVMFDNRTLVNDKRDHNDVVPGSLVLLINCTPDEILSNYTSKPSELSLLSILNEILHLEVEIKRHPDTGKLMIYAVTYLTNYTEDSDDGNVHYDTGDTQKQLRKTLFHTIQLKNENNNPLLPETYSETNIVRSRYSRDVRERLSSQKTFTMNLNDKRNYHQEGIASQVYLQLNSKKCDKTGGPCFHNVDYAAQFLTAYMHNRNHDLLQTILTVQTINPDTATLLPEEKKRNRYKIDSLSVYISSFILCILVLLFIFGVLFTVNHIQRQRSNCHLRSTNGSFNKGNLGQKTLKKVFRAKIWYPSPGSIHDQITIHNSFNNYKASELKDDKYTSSKLSGLEVYSTTFGDEINGIQTKVESVHELNKCFEILRGKAHGSTPSYLLTVDYNNSSPLRSNHITDYNDLSVSNLVDNRYTSSVGKYFMHSPTISTSCNSPNQQYTNMSSFLLSHQPQKPQHSHTPLVTFTENDNNSSTSSTVTTTVTMNGMNNFDDLECQQNENLNNYLTMQDLYQFLQAIPQAELNSFQRCLQKVILDYYDSEESANLANCETFQQQQQRAFISLSKSQNNYENTEFNSVCRLLTHIDKPSTNNNYGNPSQMILQNSMNQIAAWNMIYKSTHLYRLLNLRIPDTGETLLHISARYNLSKAVSNLLDAGADISAVDNEGRTALYTAVSAGANESVQMILSHPVSSFNPFCYLPNMQQDSTTPLIQSIKLGDTDIFTMLLNAMNALVCALKKSNHSNGQECTGFDITVTSNDLVQYRSSSSMPSLSPGTITANGVEYTYEDNALSFLDINTSDSFGRTALHWAAVTDQSQIVNSLCNSGATCDAQTLHEETPLALACREGAINICSVLLLNGANPNLADYLDRTPKDLAYLGGHYDIVNLLDTYATTHNADIEHYANRLIGRINKTITARAPPPPPATTTVAKSSPEKSYYPYFLPSKLYENNNNRSSSSNNISRTSPYCKTEFANVPYIHTSVHGDTLVPHNSMLKPYTINVNEKQSTKSFPTCYNPKIMDTLIDTSATKPTIMFGSTESSSPSLLMTNNNLKALTTPKSSFGGEVTSKVNISDTSTIMTTTTANNVGNWSSSNTSMPVFNNNCTMRDKFDSCAQYSINQKQTLYKQDNFKQYSTCVSNSTTSIIATNSSNNIDDRDSGNVVKKIRETLSKVDYTFNDNHSNNGLNIRHPMGSEDSESPNHWSSSSSDLSPNRLATLQKLEEPLRGISQSDGLNESFMMLKWKSYMDTNINNSKGINSINNNESLYTQLNPYPNNNYNYQRQYNSKNEQHKT</sequence>
<feature type="compositionally biased region" description="Low complexity" evidence="21">
    <location>
        <begin position="2555"/>
        <end position="2572"/>
    </location>
</feature>
<dbReference type="Pfam" id="PF12796">
    <property type="entry name" value="Ank_2"/>
    <property type="match status" value="2"/>
</dbReference>
<dbReference type="Pfam" id="PF07645">
    <property type="entry name" value="EGF_CA"/>
    <property type="match status" value="1"/>
</dbReference>
<dbReference type="InterPro" id="IPR001881">
    <property type="entry name" value="EGF-like_Ca-bd_dom"/>
</dbReference>
<dbReference type="CDD" id="cd00054">
    <property type="entry name" value="EGF_CA"/>
    <property type="match status" value="9"/>
</dbReference>
<dbReference type="Gene3D" id="3.30.70.3310">
    <property type="match status" value="1"/>
</dbReference>
<evidence type="ECO:0000256" key="8">
    <source>
        <dbReference type="ARBA" id="ARBA00022782"/>
    </source>
</evidence>
<evidence type="ECO:0000256" key="2">
    <source>
        <dbReference type="ARBA" id="ARBA00004251"/>
    </source>
</evidence>
<comment type="similarity">
    <text evidence="3">Belongs to the NOTCH family.</text>
</comment>
<dbReference type="PANTHER" id="PTHR24049:SF22">
    <property type="entry name" value="DROSOPHILA CRUMBS HOMOLOG"/>
    <property type="match status" value="1"/>
</dbReference>
<dbReference type="GO" id="GO:0007219">
    <property type="term" value="P:Notch signaling pathway"/>
    <property type="evidence" value="ECO:0007669"/>
    <property type="project" value="UniProtKB-KW"/>
</dbReference>
<feature type="domain" description="EGF-like" evidence="24">
    <location>
        <begin position="381"/>
        <end position="417"/>
    </location>
</feature>
<feature type="repeat" description="ANK" evidence="19">
    <location>
        <begin position="2092"/>
        <end position="2124"/>
    </location>
</feature>
<feature type="repeat" description="ANK" evidence="19">
    <location>
        <begin position="1923"/>
        <end position="1955"/>
    </location>
</feature>
<dbReference type="Gene3D" id="2.10.25.10">
    <property type="entry name" value="Laminin"/>
    <property type="match status" value="16"/>
</dbReference>
<dbReference type="PRINTS" id="PR01983">
    <property type="entry name" value="NOTCH"/>
</dbReference>
<feature type="disulfide bond" evidence="20">
    <location>
        <begin position="585"/>
        <end position="594"/>
    </location>
</feature>
<keyword evidence="6 23" id="KW-0732">Signal</keyword>
<feature type="chain" id="PRO_5041702609" description="EGF-like domain-containing protein" evidence="23">
    <location>
        <begin position="32"/>
        <end position="2580"/>
    </location>
</feature>
<dbReference type="GO" id="GO:0030154">
    <property type="term" value="P:cell differentiation"/>
    <property type="evidence" value="ECO:0007669"/>
    <property type="project" value="UniProtKB-KW"/>
</dbReference>
<feature type="domain" description="EGF-like" evidence="24">
    <location>
        <begin position="880"/>
        <end position="937"/>
    </location>
</feature>
<feature type="repeat" description="ANK" evidence="19">
    <location>
        <begin position="2125"/>
        <end position="2157"/>
    </location>
</feature>
<feature type="disulfide bond" evidence="20">
    <location>
        <begin position="927"/>
        <end position="936"/>
    </location>
</feature>
<dbReference type="SMART" id="SM00248">
    <property type="entry name" value="ANK"/>
    <property type="match status" value="6"/>
</dbReference>
<evidence type="ECO:0000256" key="10">
    <source>
        <dbReference type="ARBA" id="ARBA00022989"/>
    </source>
</evidence>
<keyword evidence="11" id="KW-0805">Transcription regulation</keyword>
<keyword evidence="18" id="KW-0539">Nucleus</keyword>
<dbReference type="SUPFAM" id="SSF57196">
    <property type="entry name" value="EGF/Laminin"/>
    <property type="match status" value="11"/>
</dbReference>
<dbReference type="PROSITE" id="PS00022">
    <property type="entry name" value="EGF_1"/>
    <property type="match status" value="16"/>
</dbReference>
<dbReference type="Pfam" id="PF00008">
    <property type="entry name" value="EGF"/>
    <property type="match status" value="7"/>
</dbReference>
<dbReference type="InterPro" id="IPR000742">
    <property type="entry name" value="EGF"/>
</dbReference>
<feature type="domain" description="EGF-like" evidence="24">
    <location>
        <begin position="554"/>
        <end position="595"/>
    </location>
</feature>
<feature type="disulfide bond" evidence="20">
    <location>
        <begin position="322"/>
        <end position="331"/>
    </location>
</feature>
<evidence type="ECO:0000313" key="26">
    <source>
        <dbReference type="WBParaSite" id="TREG1_47020.4"/>
    </source>
</evidence>
<feature type="disulfide bond" evidence="20">
    <location>
        <begin position="177"/>
        <end position="186"/>
    </location>
</feature>
<dbReference type="PROSITE" id="PS01187">
    <property type="entry name" value="EGF_CA"/>
    <property type="match status" value="4"/>
</dbReference>
<evidence type="ECO:0000256" key="16">
    <source>
        <dbReference type="ARBA" id="ARBA00023163"/>
    </source>
</evidence>
<evidence type="ECO:0000256" key="14">
    <source>
        <dbReference type="ARBA" id="ARBA00023157"/>
    </source>
</evidence>
<evidence type="ECO:0000256" key="19">
    <source>
        <dbReference type="PROSITE-ProRule" id="PRU00023"/>
    </source>
</evidence>
<dbReference type="FunFam" id="2.10.25.10:FF:000246">
    <property type="entry name" value="EGF-like repeat and discoidin I-like domain-containing protein 3"/>
    <property type="match status" value="1"/>
</dbReference>
<dbReference type="PROSITE" id="PS50088">
    <property type="entry name" value="ANK_REPEAT"/>
    <property type="match status" value="3"/>
</dbReference>
<dbReference type="Pfam" id="PF12661">
    <property type="entry name" value="hEGF"/>
    <property type="match status" value="2"/>
</dbReference>
<dbReference type="PROSITE" id="PS50297">
    <property type="entry name" value="ANK_REP_REGION"/>
    <property type="match status" value="3"/>
</dbReference>
<dbReference type="SUPFAM" id="SSF90193">
    <property type="entry name" value="Notch domain"/>
    <property type="match status" value="1"/>
</dbReference>
<keyword evidence="15" id="KW-0010">Activator</keyword>
<keyword evidence="14 20" id="KW-1015">Disulfide bond</keyword>
<keyword evidence="4 20" id="KW-0245">EGF-like domain</keyword>
<keyword evidence="16" id="KW-0804">Transcription</keyword>
<dbReference type="InterPro" id="IPR036770">
    <property type="entry name" value="Ankyrin_rpt-contain_sf"/>
</dbReference>
<dbReference type="InterPro" id="IPR013032">
    <property type="entry name" value="EGF-like_CS"/>
</dbReference>
<feature type="disulfide bond" evidence="20">
    <location>
        <begin position="566"/>
        <end position="583"/>
    </location>
</feature>
<dbReference type="SMART" id="SM00179">
    <property type="entry name" value="EGF_CA"/>
    <property type="match status" value="10"/>
</dbReference>
<dbReference type="GO" id="GO:0005634">
    <property type="term" value="C:nucleus"/>
    <property type="evidence" value="ECO:0007669"/>
    <property type="project" value="UniProtKB-SubCell"/>
</dbReference>
<feature type="domain" description="EGF-like" evidence="24">
    <location>
        <begin position="334"/>
        <end position="379"/>
    </location>
</feature>
<keyword evidence="9" id="KW-0914">Notch signaling pathway</keyword>
<feature type="disulfide bond" evidence="20">
    <location>
        <begin position="369"/>
        <end position="378"/>
    </location>
</feature>
<dbReference type="GO" id="GO:0005886">
    <property type="term" value="C:plasma membrane"/>
    <property type="evidence" value="ECO:0007669"/>
    <property type="project" value="UniProtKB-SubCell"/>
</dbReference>
<evidence type="ECO:0000256" key="21">
    <source>
        <dbReference type="SAM" id="MobiDB-lite"/>
    </source>
</evidence>
<dbReference type="PANTHER" id="PTHR24049">
    <property type="entry name" value="CRUMBS FAMILY MEMBER"/>
    <property type="match status" value="1"/>
</dbReference>
<evidence type="ECO:0000256" key="3">
    <source>
        <dbReference type="ARBA" id="ARBA00005847"/>
    </source>
</evidence>
<dbReference type="FunFam" id="2.10.25.10:FF:000143">
    <property type="entry name" value="Protein crumbs 1"/>
    <property type="match status" value="1"/>
</dbReference>
<feature type="disulfide bond" evidence="20">
    <location>
        <begin position="261"/>
        <end position="270"/>
    </location>
</feature>
<dbReference type="SUPFAM" id="SSF48403">
    <property type="entry name" value="Ankyrin repeat"/>
    <property type="match status" value="1"/>
</dbReference>
<dbReference type="InterPro" id="IPR049883">
    <property type="entry name" value="NOTCH1_EGF-like"/>
</dbReference>
<dbReference type="PROSITE" id="PS01186">
    <property type="entry name" value="EGF_2"/>
    <property type="match status" value="13"/>
</dbReference>
<feature type="domain" description="EGF-like" evidence="24">
    <location>
        <begin position="939"/>
        <end position="987"/>
    </location>
</feature>
<keyword evidence="25" id="KW-1185">Reference proteome</keyword>
<feature type="region of interest" description="Disordered" evidence="21">
    <location>
        <begin position="2555"/>
        <end position="2580"/>
    </location>
</feature>
<keyword evidence="17" id="KW-0325">Glycoprotein</keyword>
<keyword evidence="10 22" id="KW-1133">Transmembrane helix</keyword>
<feature type="disulfide bond" evidence="20">
    <location>
        <begin position="139"/>
        <end position="148"/>
    </location>
</feature>
<feature type="domain" description="EGF-like" evidence="24">
    <location>
        <begin position="151"/>
        <end position="187"/>
    </location>
</feature>
<dbReference type="Gene3D" id="3.30.300.320">
    <property type="match status" value="1"/>
</dbReference>
<evidence type="ECO:0000259" key="24">
    <source>
        <dbReference type="PROSITE" id="PS50026"/>
    </source>
</evidence>
<evidence type="ECO:0000256" key="12">
    <source>
        <dbReference type="ARBA" id="ARBA00023043"/>
    </source>
</evidence>
<dbReference type="InterPro" id="IPR002110">
    <property type="entry name" value="Ankyrin_rpt"/>
</dbReference>
<feature type="disulfide bond" evidence="20">
    <location>
        <begin position="101"/>
        <end position="110"/>
    </location>
</feature>
<feature type="disulfide bond" evidence="20">
    <location>
        <begin position="542"/>
        <end position="551"/>
    </location>
</feature>
<dbReference type="SUPFAM" id="SSF57184">
    <property type="entry name" value="Growth factor receptor domain"/>
    <property type="match status" value="1"/>
</dbReference>
<dbReference type="GO" id="GO:0045197">
    <property type="term" value="P:establishment or maintenance of epithelial cell apical/basal polarity"/>
    <property type="evidence" value="ECO:0007669"/>
    <property type="project" value="TreeGrafter"/>
</dbReference>
<organism evidence="25 26">
    <name type="scientific">Trichobilharzia regenti</name>
    <name type="common">Nasal bird schistosome</name>
    <dbReference type="NCBI Taxonomy" id="157069"/>
    <lineage>
        <taxon>Eukaryota</taxon>
        <taxon>Metazoa</taxon>
        <taxon>Spiralia</taxon>
        <taxon>Lophotrochozoa</taxon>
        <taxon>Platyhelminthes</taxon>
        <taxon>Trematoda</taxon>
        <taxon>Digenea</taxon>
        <taxon>Strigeidida</taxon>
        <taxon>Schistosomatoidea</taxon>
        <taxon>Schistosomatidae</taxon>
        <taxon>Trichobilharzia</taxon>
    </lineage>
</organism>
<dbReference type="InterPro" id="IPR000152">
    <property type="entry name" value="EGF-type_Asp/Asn_hydroxyl_site"/>
</dbReference>
<accession>A0AA85JUV6</accession>
<feature type="domain" description="EGF-like" evidence="24">
    <location>
        <begin position="288"/>
        <end position="332"/>
    </location>
</feature>
<evidence type="ECO:0000256" key="7">
    <source>
        <dbReference type="ARBA" id="ARBA00022737"/>
    </source>
</evidence>
<dbReference type="SMART" id="SM00004">
    <property type="entry name" value="NL"/>
    <property type="match status" value="2"/>
</dbReference>
<dbReference type="GO" id="GO:0007157">
    <property type="term" value="P:heterophilic cell-cell adhesion via plasma membrane cell adhesion molecules"/>
    <property type="evidence" value="ECO:0007669"/>
    <property type="project" value="TreeGrafter"/>
</dbReference>
<feature type="domain" description="EGF-like" evidence="24">
    <location>
        <begin position="72"/>
        <end position="111"/>
    </location>
</feature>
<feature type="domain" description="EGF-like" evidence="24">
    <location>
        <begin position="510"/>
        <end position="552"/>
    </location>
</feature>
<evidence type="ECO:0000256" key="1">
    <source>
        <dbReference type="ARBA" id="ARBA00004123"/>
    </source>
</evidence>
<evidence type="ECO:0000256" key="17">
    <source>
        <dbReference type="ARBA" id="ARBA00023180"/>
    </source>
</evidence>
<dbReference type="PROSITE" id="PS00010">
    <property type="entry name" value="ASX_HYDROXYL"/>
    <property type="match status" value="6"/>
</dbReference>
<evidence type="ECO:0000256" key="18">
    <source>
        <dbReference type="ARBA" id="ARBA00023242"/>
    </source>
</evidence>
<dbReference type="InterPro" id="IPR035993">
    <property type="entry name" value="Notch-like_dom_sf"/>
</dbReference>
<dbReference type="GO" id="GO:0032991">
    <property type="term" value="C:protein-containing complex"/>
    <property type="evidence" value="ECO:0007669"/>
    <property type="project" value="TreeGrafter"/>
</dbReference>
<evidence type="ECO:0000256" key="9">
    <source>
        <dbReference type="ARBA" id="ARBA00022976"/>
    </source>
</evidence>
<dbReference type="InterPro" id="IPR009030">
    <property type="entry name" value="Growth_fac_rcpt_cys_sf"/>
</dbReference>
<comment type="subcellular location">
    <subcellularLocation>
        <location evidence="2">Cell membrane</location>
        <topology evidence="2">Single-pass type I membrane protein</topology>
    </subcellularLocation>
    <subcellularLocation>
        <location evidence="1">Nucleus</location>
    </subcellularLocation>
</comment>
<evidence type="ECO:0000256" key="4">
    <source>
        <dbReference type="ARBA" id="ARBA00022536"/>
    </source>
</evidence>
<evidence type="ECO:0000256" key="23">
    <source>
        <dbReference type="SAM" id="SignalP"/>
    </source>
</evidence>